<dbReference type="OrthoDB" id="7486936at2759"/>
<feature type="transmembrane region" description="Helical" evidence="10">
    <location>
        <begin position="54"/>
        <end position="76"/>
    </location>
</feature>
<comment type="caution">
    <text evidence="10">Lacks conserved residue(s) required for the propagation of feature annotation.</text>
</comment>
<dbReference type="GO" id="GO:0007165">
    <property type="term" value="P:signal transduction"/>
    <property type="evidence" value="ECO:0007669"/>
    <property type="project" value="UniProtKB-KW"/>
</dbReference>
<dbReference type="RefSeq" id="XP_028025919.1">
    <property type="nucleotide sequence ID" value="XM_028170118.1"/>
</dbReference>
<name>A0A6J2JBN5_BOMMA</name>
<dbReference type="GO" id="GO:0005886">
    <property type="term" value="C:plasma membrane"/>
    <property type="evidence" value="ECO:0007669"/>
    <property type="project" value="UniProtKB-SubCell"/>
</dbReference>
<keyword evidence="9 10" id="KW-0807">Transducer</keyword>
<evidence type="ECO:0000256" key="3">
    <source>
        <dbReference type="ARBA" id="ARBA00022606"/>
    </source>
</evidence>
<feature type="transmembrane region" description="Helical" evidence="10">
    <location>
        <begin position="324"/>
        <end position="341"/>
    </location>
</feature>
<dbReference type="InterPro" id="IPR004117">
    <property type="entry name" value="7tm6_olfct_rcpt"/>
</dbReference>
<comment type="similarity">
    <text evidence="10">Belongs to the insect chemoreceptor superfamily. Heteromeric odorant receptor channel (TC 1.A.69) family.</text>
</comment>
<protein>
    <recommendedName>
        <fullName evidence="10">Odorant receptor</fullName>
    </recommendedName>
</protein>
<evidence type="ECO:0000256" key="8">
    <source>
        <dbReference type="ARBA" id="ARBA00023170"/>
    </source>
</evidence>
<evidence type="ECO:0000313" key="11">
    <source>
        <dbReference type="Proteomes" id="UP000504629"/>
    </source>
</evidence>
<proteinExistence type="inferred from homology"/>
<keyword evidence="5 10" id="KW-0552">Olfaction</keyword>
<keyword evidence="4 10" id="KW-0812">Transmembrane</keyword>
<dbReference type="PANTHER" id="PTHR21137:SF35">
    <property type="entry name" value="ODORANT RECEPTOR 19A-RELATED"/>
    <property type="match status" value="1"/>
</dbReference>
<dbReference type="Proteomes" id="UP000504629">
    <property type="component" value="Unplaced"/>
</dbReference>
<organism evidence="11 12">
    <name type="scientific">Bombyx mandarina</name>
    <name type="common">Wild silk moth</name>
    <name type="synonym">Wild silkworm</name>
    <dbReference type="NCBI Taxonomy" id="7092"/>
    <lineage>
        <taxon>Eukaryota</taxon>
        <taxon>Metazoa</taxon>
        <taxon>Ecdysozoa</taxon>
        <taxon>Arthropoda</taxon>
        <taxon>Hexapoda</taxon>
        <taxon>Insecta</taxon>
        <taxon>Pterygota</taxon>
        <taxon>Neoptera</taxon>
        <taxon>Endopterygota</taxon>
        <taxon>Lepidoptera</taxon>
        <taxon>Glossata</taxon>
        <taxon>Ditrysia</taxon>
        <taxon>Bombycoidea</taxon>
        <taxon>Bombycidae</taxon>
        <taxon>Bombycinae</taxon>
        <taxon>Bombyx</taxon>
    </lineage>
</organism>
<evidence type="ECO:0000256" key="1">
    <source>
        <dbReference type="ARBA" id="ARBA00004651"/>
    </source>
</evidence>
<dbReference type="PANTHER" id="PTHR21137">
    <property type="entry name" value="ODORANT RECEPTOR"/>
    <property type="match status" value="1"/>
</dbReference>
<keyword evidence="7 10" id="KW-0472">Membrane</keyword>
<reference evidence="12" key="1">
    <citation type="submission" date="2025-08" db="UniProtKB">
        <authorList>
            <consortium name="RefSeq"/>
        </authorList>
    </citation>
    <scope>IDENTIFICATION</scope>
    <source>
        <tissue evidence="12">Silk gland</tissue>
    </source>
</reference>
<dbReference type="GO" id="GO:0004984">
    <property type="term" value="F:olfactory receptor activity"/>
    <property type="evidence" value="ECO:0007669"/>
    <property type="project" value="InterPro"/>
</dbReference>
<dbReference type="GeneID" id="114239753"/>
<keyword evidence="6 10" id="KW-1133">Transmembrane helix</keyword>
<keyword evidence="3 10" id="KW-0716">Sensory transduction</keyword>
<evidence type="ECO:0000256" key="2">
    <source>
        <dbReference type="ARBA" id="ARBA00022475"/>
    </source>
</evidence>
<dbReference type="GO" id="GO:0005549">
    <property type="term" value="F:odorant binding"/>
    <property type="evidence" value="ECO:0007669"/>
    <property type="project" value="InterPro"/>
</dbReference>
<accession>A0A6J2JBN5</accession>
<evidence type="ECO:0000256" key="7">
    <source>
        <dbReference type="ARBA" id="ARBA00023136"/>
    </source>
</evidence>
<evidence type="ECO:0000256" key="9">
    <source>
        <dbReference type="ARBA" id="ARBA00023224"/>
    </source>
</evidence>
<sequence>MFEKIKSIYNKSNYDISSEFVNPLDYHKTFYFILKQFRVVDVDSSKNKYCNQNIILFTIGAIANTLMLISLCHGIHKMEIPHITEAGTYCIVLSYKLLILSCTKINVVHYENLLKSMKEDFKYIFTNGKKYRERFFGLQLVTWKISLFSVIFTFSIPVGMIISAFGSLLYYLLTNESRNGNKRPLLFPFYIHGVDFGDTPIYEIAFTFSNICTLAYAYNYIFMIQTQIVWVRQITSKADIIIWNLQDLLRDIYPPTNETQRAYFLNLIKHRMRDIVRQHQSMYSLMEDYSQVYKKLLLFEQKCCGPVVCLTAYCATEKLAEGELNVVLILLCVGTIVMHYIPSHLCTFLTIKVRSICDACWDTPFWNADKAIRPYIVLIMQRSLRPLPLRAAGFEDICIQTFSRKMTSAYSYFNMLRQANRK</sequence>
<gene>
    <name evidence="12" type="primary">LOC114239753</name>
</gene>
<dbReference type="AlphaFoldDB" id="A0A6J2JBN5"/>
<dbReference type="Pfam" id="PF02949">
    <property type="entry name" value="7tm_6"/>
    <property type="match status" value="1"/>
</dbReference>
<keyword evidence="11" id="KW-1185">Reference proteome</keyword>
<comment type="subcellular location">
    <subcellularLocation>
        <location evidence="1 10">Cell membrane</location>
        <topology evidence="1 10">Multi-pass membrane protein</topology>
    </subcellularLocation>
</comment>
<evidence type="ECO:0000256" key="5">
    <source>
        <dbReference type="ARBA" id="ARBA00022725"/>
    </source>
</evidence>
<evidence type="ECO:0000313" key="12">
    <source>
        <dbReference type="RefSeq" id="XP_028025919.1"/>
    </source>
</evidence>
<dbReference type="KEGG" id="bman:114239753"/>
<feature type="transmembrane region" description="Helical" evidence="10">
    <location>
        <begin position="145"/>
        <end position="173"/>
    </location>
</feature>
<evidence type="ECO:0000256" key="10">
    <source>
        <dbReference type="RuleBase" id="RU351113"/>
    </source>
</evidence>
<evidence type="ECO:0000256" key="6">
    <source>
        <dbReference type="ARBA" id="ARBA00022989"/>
    </source>
</evidence>
<keyword evidence="8 10" id="KW-0675">Receptor</keyword>
<evidence type="ECO:0000256" key="4">
    <source>
        <dbReference type="ARBA" id="ARBA00022692"/>
    </source>
</evidence>
<keyword evidence="2" id="KW-1003">Cell membrane</keyword>